<keyword evidence="2" id="KW-1185">Reference proteome</keyword>
<name>A0ACB8TPV1_9APHY</name>
<dbReference type="EMBL" id="MU274949">
    <property type="protein sequence ID" value="KAI0083993.1"/>
    <property type="molecule type" value="Genomic_DNA"/>
</dbReference>
<reference evidence="1" key="1">
    <citation type="journal article" date="2021" name="Environ. Microbiol.">
        <title>Gene family expansions and transcriptome signatures uncover fungal adaptations to wood decay.</title>
        <authorList>
            <person name="Hage H."/>
            <person name="Miyauchi S."/>
            <person name="Viragh M."/>
            <person name="Drula E."/>
            <person name="Min B."/>
            <person name="Chaduli D."/>
            <person name="Navarro D."/>
            <person name="Favel A."/>
            <person name="Norest M."/>
            <person name="Lesage-Meessen L."/>
            <person name="Balint B."/>
            <person name="Merenyi Z."/>
            <person name="de Eugenio L."/>
            <person name="Morin E."/>
            <person name="Martinez A.T."/>
            <person name="Baldrian P."/>
            <person name="Stursova M."/>
            <person name="Martinez M.J."/>
            <person name="Novotny C."/>
            <person name="Magnuson J.K."/>
            <person name="Spatafora J.W."/>
            <person name="Maurice S."/>
            <person name="Pangilinan J."/>
            <person name="Andreopoulos W."/>
            <person name="LaButti K."/>
            <person name="Hundley H."/>
            <person name="Na H."/>
            <person name="Kuo A."/>
            <person name="Barry K."/>
            <person name="Lipzen A."/>
            <person name="Henrissat B."/>
            <person name="Riley R."/>
            <person name="Ahrendt S."/>
            <person name="Nagy L.G."/>
            <person name="Grigoriev I.V."/>
            <person name="Martin F."/>
            <person name="Rosso M.N."/>
        </authorList>
    </citation>
    <scope>NUCLEOTIDE SEQUENCE</scope>
    <source>
        <strain evidence="1">CBS 384.51</strain>
    </source>
</reference>
<comment type="caution">
    <text evidence="1">The sequence shown here is derived from an EMBL/GenBank/DDBJ whole genome shotgun (WGS) entry which is preliminary data.</text>
</comment>
<accession>A0ACB8TPV1</accession>
<proteinExistence type="predicted"/>
<evidence type="ECO:0000313" key="2">
    <source>
        <dbReference type="Proteomes" id="UP001055072"/>
    </source>
</evidence>
<organism evidence="1 2">
    <name type="scientific">Irpex rosettiformis</name>
    <dbReference type="NCBI Taxonomy" id="378272"/>
    <lineage>
        <taxon>Eukaryota</taxon>
        <taxon>Fungi</taxon>
        <taxon>Dikarya</taxon>
        <taxon>Basidiomycota</taxon>
        <taxon>Agaricomycotina</taxon>
        <taxon>Agaricomycetes</taxon>
        <taxon>Polyporales</taxon>
        <taxon>Irpicaceae</taxon>
        <taxon>Irpex</taxon>
    </lineage>
</organism>
<protein>
    <submittedName>
        <fullName evidence="1">Mog1p/PsbP-like protein</fullName>
    </submittedName>
</protein>
<dbReference type="Proteomes" id="UP001055072">
    <property type="component" value="Unassembled WGS sequence"/>
</dbReference>
<sequence>MSDTRQLFGGAITAILPHTLIDASDIRQVPDTQEVFLYPDSGTSIIIEALVRVAADDADAAARFHFDSLAHDNSATDSNVLNVEVRTESQGDTPPPIILHGTQAVPKFNSTTPDEVHILLALYRVQSKNVDLVLSMNAPTKTSGDGAISADGLAAAKRDFDVAATSLKILDFELFV</sequence>
<evidence type="ECO:0000313" key="1">
    <source>
        <dbReference type="EMBL" id="KAI0083993.1"/>
    </source>
</evidence>
<gene>
    <name evidence="1" type="ORF">BDY19DRAFT_998080</name>
</gene>